<sequence length="110" mass="12219">MGHGDQKLAAPLRQHGRQRQLLLVIPQEGEVFRQAHQGSTLACSQVNLLFRRLQVGIGVRRTGELERCGKVTGQSEVNGQSQFTVRLSRLHLAGQRQSHGRAACRDRSVV</sequence>
<accession>A0A0G2HJG9</accession>
<organism evidence="1 2">
    <name type="scientific">Candidatus Synechococcus spongiarum SP3</name>
    <dbReference type="NCBI Taxonomy" id="1604020"/>
    <lineage>
        <taxon>Bacteria</taxon>
        <taxon>Bacillati</taxon>
        <taxon>Cyanobacteriota</taxon>
        <taxon>Cyanophyceae</taxon>
        <taxon>Synechococcales</taxon>
        <taxon>Synechococcaceae</taxon>
        <taxon>Synechococcus</taxon>
    </lineage>
</organism>
<protein>
    <submittedName>
        <fullName evidence="1">Uncharacterized protein</fullName>
    </submittedName>
</protein>
<evidence type="ECO:0000313" key="2">
    <source>
        <dbReference type="Proteomes" id="UP000035067"/>
    </source>
</evidence>
<dbReference type="EMBL" id="JXQG01000068">
    <property type="protein sequence ID" value="KKZ10976.1"/>
    <property type="molecule type" value="Genomic_DNA"/>
</dbReference>
<evidence type="ECO:0000313" key="1">
    <source>
        <dbReference type="EMBL" id="KKZ10976.1"/>
    </source>
</evidence>
<dbReference type="AlphaFoldDB" id="A0A0G2HJG9"/>
<proteinExistence type="predicted"/>
<name>A0A0G2HJG9_9SYNE</name>
<reference evidence="1 2" key="1">
    <citation type="submission" date="2015-01" db="EMBL/GenBank/DDBJ databases">
        <title>Lifestyle Evolution in Cyanobacterial Symbionts of Sponges.</title>
        <authorList>
            <person name="Burgsdorf I."/>
            <person name="Slaby B.M."/>
            <person name="Handley K.M."/>
            <person name="Haber M."/>
            <person name="Blom J."/>
            <person name="Marshall C.W."/>
            <person name="Gilbert J.A."/>
            <person name="Hentschel U."/>
            <person name="Steindler L."/>
        </authorList>
    </citation>
    <scope>NUCLEOTIDE SEQUENCE [LARGE SCALE GENOMIC DNA]</scope>
    <source>
        <strain evidence="1">SP3</strain>
    </source>
</reference>
<dbReference type="Proteomes" id="UP000035067">
    <property type="component" value="Unassembled WGS sequence"/>
</dbReference>
<comment type="caution">
    <text evidence="1">The sequence shown here is derived from an EMBL/GenBank/DDBJ whole genome shotgun (WGS) entry which is preliminary data.</text>
</comment>
<gene>
    <name evidence="1" type="ORF">TE42_09030</name>
</gene>